<evidence type="ECO:0000313" key="2">
    <source>
        <dbReference type="EMBL" id="SNR36347.1"/>
    </source>
</evidence>
<gene>
    <name evidence="2" type="ORF">SAMN06265376_101173</name>
</gene>
<dbReference type="EMBL" id="FZNY01000001">
    <property type="protein sequence ID" value="SNR36347.1"/>
    <property type="molecule type" value="Genomic_DNA"/>
</dbReference>
<organism evidence="2 3">
    <name type="scientific">Dokdonia pacifica</name>
    <dbReference type="NCBI Taxonomy" id="1627892"/>
    <lineage>
        <taxon>Bacteria</taxon>
        <taxon>Pseudomonadati</taxon>
        <taxon>Bacteroidota</taxon>
        <taxon>Flavobacteriia</taxon>
        <taxon>Flavobacteriales</taxon>
        <taxon>Flavobacteriaceae</taxon>
        <taxon>Dokdonia</taxon>
    </lineage>
</organism>
<protein>
    <recommendedName>
        <fullName evidence="4">SprT-like family protein</fullName>
    </recommendedName>
</protein>
<evidence type="ECO:0000256" key="1">
    <source>
        <dbReference type="SAM" id="SignalP"/>
    </source>
</evidence>
<dbReference type="Proteomes" id="UP000198379">
    <property type="component" value="Unassembled WGS sequence"/>
</dbReference>
<name>A0A238VQC0_9FLAO</name>
<dbReference type="AlphaFoldDB" id="A0A238VQC0"/>
<keyword evidence="1" id="KW-0732">Signal</keyword>
<dbReference type="RefSeq" id="WP_089369543.1">
    <property type="nucleotide sequence ID" value="NZ_BMEP01000002.1"/>
</dbReference>
<dbReference type="OrthoDB" id="1178372at2"/>
<proteinExistence type="predicted"/>
<feature type="signal peptide" evidence="1">
    <location>
        <begin position="1"/>
        <end position="19"/>
    </location>
</feature>
<accession>A0A238VQC0</accession>
<sequence length="167" mass="19172">MKKYMILGTLLFSFFSVSAQNVSIDGRLQPLLNEFFELCKTYDIEYYDKLFQLESIDVVNTLTVSEKGSTLGMLRRDAAGKVVAIDINWMAQLDPEILKVVAFHEFAHYFLEYSKHVCDDCGRIMSVVNSSYFEIVRDWDNRIKTLFESSPAYLSKQPIPKVGSSQL</sequence>
<feature type="chain" id="PRO_5012941003" description="SprT-like family protein" evidence="1">
    <location>
        <begin position="20"/>
        <end position="167"/>
    </location>
</feature>
<keyword evidence="3" id="KW-1185">Reference proteome</keyword>
<reference evidence="2 3" key="1">
    <citation type="submission" date="2017-06" db="EMBL/GenBank/DDBJ databases">
        <authorList>
            <person name="Kim H.J."/>
            <person name="Triplett B.A."/>
        </authorList>
    </citation>
    <scope>NUCLEOTIDE SEQUENCE [LARGE SCALE GENOMIC DNA]</scope>
    <source>
        <strain evidence="2 3">DSM 25597</strain>
    </source>
</reference>
<evidence type="ECO:0008006" key="4">
    <source>
        <dbReference type="Google" id="ProtNLM"/>
    </source>
</evidence>
<evidence type="ECO:0000313" key="3">
    <source>
        <dbReference type="Proteomes" id="UP000198379"/>
    </source>
</evidence>